<name>A0A6C0J2C2_9ZZZZ</name>
<dbReference type="EMBL" id="MN740296">
    <property type="protein sequence ID" value="QHT98776.1"/>
    <property type="molecule type" value="Genomic_DNA"/>
</dbReference>
<sequence>MSNIDIGESIQNSTFGVEYELCVCLVDNTDEPIGDTLLSILNSNSLNEQFIFQHELPDYSKWQLVDLSIKCGYKSIQKEIQTQLYKVLSTKVAIRKEEERLKYDVSFDKNLIYKYQRYNLLLDQLLEIYSGLTLSGQSDDELRELIQEMEEEMETDLNDDEDIRYDDEESKIFSQQFIKDSIKQIDIELGYLLKFINTTGLIQSEHSNIDEQSYFTLCQTNMLAIELVSRIYRFPEIDSFNHIVSSVIFNDKVFYEMNTSQGMHISIGNQLVKNNLQLTKIWLRNLLRFWFKFEKSILDKIPSFRLAYGNDFAHSVQSKLKADFIDSRTIQSIDEPGNNESFSVREQIQLASVESRRKKRIDMKKDVLKPKKEKEYENWELYYARDKEGKNIFGQEPKYTTLNIKGIVLEDDKSITYSENVFVEFRMLPNLPNIQYVDYWIRFLSFISSLSLSDDYEEYFNKRSIDNIFAKNGKFGDMKELWIYLKSTKNVELMNFFDLESKYTKYNPSNVTMTEYAKDILDENTYNKIFK</sequence>
<dbReference type="AlphaFoldDB" id="A0A6C0J2C2"/>
<evidence type="ECO:0000313" key="1">
    <source>
        <dbReference type="EMBL" id="QHT98776.1"/>
    </source>
</evidence>
<organism evidence="1">
    <name type="scientific">viral metagenome</name>
    <dbReference type="NCBI Taxonomy" id="1070528"/>
    <lineage>
        <taxon>unclassified sequences</taxon>
        <taxon>metagenomes</taxon>
        <taxon>organismal metagenomes</taxon>
    </lineage>
</organism>
<accession>A0A6C0J2C2</accession>
<protein>
    <submittedName>
        <fullName evidence="1">Uncharacterized protein</fullName>
    </submittedName>
</protein>
<proteinExistence type="predicted"/>
<reference evidence="1" key="1">
    <citation type="journal article" date="2020" name="Nature">
        <title>Giant virus diversity and host interactions through global metagenomics.</title>
        <authorList>
            <person name="Schulz F."/>
            <person name="Roux S."/>
            <person name="Paez-Espino D."/>
            <person name="Jungbluth S."/>
            <person name="Walsh D.A."/>
            <person name="Denef V.J."/>
            <person name="McMahon K.D."/>
            <person name="Konstantinidis K.T."/>
            <person name="Eloe-Fadrosh E.A."/>
            <person name="Kyrpides N.C."/>
            <person name="Woyke T."/>
        </authorList>
    </citation>
    <scope>NUCLEOTIDE SEQUENCE</scope>
    <source>
        <strain evidence="1">GVMAG-M-3300025676-16</strain>
    </source>
</reference>